<evidence type="ECO:0000256" key="2">
    <source>
        <dbReference type="ARBA" id="ARBA00022692"/>
    </source>
</evidence>
<dbReference type="Pfam" id="PF00924">
    <property type="entry name" value="MS_channel_2nd"/>
    <property type="match status" value="1"/>
</dbReference>
<feature type="signal peptide" evidence="6">
    <location>
        <begin position="1"/>
        <end position="28"/>
    </location>
</feature>
<feature type="transmembrane region" description="Helical" evidence="5">
    <location>
        <begin position="293"/>
        <end position="312"/>
    </location>
</feature>
<evidence type="ECO:0000256" key="1">
    <source>
        <dbReference type="ARBA" id="ARBA00004370"/>
    </source>
</evidence>
<comment type="caution">
    <text evidence="8">The sequence shown here is derived from an EMBL/GenBank/DDBJ whole genome shotgun (WGS) entry which is preliminary data.</text>
</comment>
<dbReference type="GO" id="GO:0016020">
    <property type="term" value="C:membrane"/>
    <property type="evidence" value="ECO:0007669"/>
    <property type="project" value="UniProtKB-SubCell"/>
</dbReference>
<dbReference type="PANTHER" id="PTHR30566:SF25">
    <property type="entry name" value="INNER MEMBRANE PROTEIN"/>
    <property type="match status" value="1"/>
</dbReference>
<feature type="transmembrane region" description="Helical" evidence="5">
    <location>
        <begin position="253"/>
        <end position="273"/>
    </location>
</feature>
<keyword evidence="4 5" id="KW-0472">Membrane</keyword>
<protein>
    <submittedName>
        <fullName evidence="8">Mechanosensitive ion channel</fullName>
    </submittedName>
</protein>
<dbReference type="SUPFAM" id="SSF50182">
    <property type="entry name" value="Sm-like ribonucleoproteins"/>
    <property type="match status" value="1"/>
</dbReference>
<evidence type="ECO:0000313" key="9">
    <source>
        <dbReference type="Proteomes" id="UP000430272"/>
    </source>
</evidence>
<dbReference type="Gene3D" id="2.30.30.60">
    <property type="match status" value="1"/>
</dbReference>
<name>A0A844Y7K1_9SPHN</name>
<accession>A0A844Y7K1</accession>
<comment type="subcellular location">
    <subcellularLocation>
        <location evidence="1">Membrane</location>
    </subcellularLocation>
</comment>
<feature type="chain" id="PRO_5032880040" evidence="6">
    <location>
        <begin position="29"/>
        <end position="571"/>
    </location>
</feature>
<feature type="domain" description="Mechanosensitive ion channel MscS" evidence="7">
    <location>
        <begin position="389"/>
        <end position="455"/>
    </location>
</feature>
<dbReference type="Proteomes" id="UP000430272">
    <property type="component" value="Unassembled WGS sequence"/>
</dbReference>
<keyword evidence="6" id="KW-0732">Signal</keyword>
<keyword evidence="9" id="KW-1185">Reference proteome</keyword>
<dbReference type="AlphaFoldDB" id="A0A844Y7K1"/>
<evidence type="ECO:0000256" key="5">
    <source>
        <dbReference type="SAM" id="Phobius"/>
    </source>
</evidence>
<keyword evidence="3 5" id="KW-1133">Transmembrane helix</keyword>
<dbReference type="Gene3D" id="1.10.287.1260">
    <property type="match status" value="1"/>
</dbReference>
<dbReference type="InterPro" id="IPR006685">
    <property type="entry name" value="MscS_channel_2nd"/>
</dbReference>
<feature type="transmembrane region" description="Helical" evidence="5">
    <location>
        <begin position="340"/>
        <end position="360"/>
    </location>
</feature>
<gene>
    <name evidence="8" type="ORF">GRI47_07855</name>
</gene>
<dbReference type="OrthoDB" id="9792218at2"/>
<evidence type="ECO:0000256" key="4">
    <source>
        <dbReference type="ARBA" id="ARBA00023136"/>
    </source>
</evidence>
<feature type="transmembrane region" description="Helical" evidence="5">
    <location>
        <begin position="211"/>
        <end position="232"/>
    </location>
</feature>
<evidence type="ECO:0000259" key="7">
    <source>
        <dbReference type="Pfam" id="PF00924"/>
    </source>
</evidence>
<evidence type="ECO:0000313" key="8">
    <source>
        <dbReference type="EMBL" id="MXO53921.1"/>
    </source>
</evidence>
<dbReference type="PANTHER" id="PTHR30566">
    <property type="entry name" value="YNAI-RELATED MECHANOSENSITIVE ION CHANNEL"/>
    <property type="match status" value="1"/>
</dbReference>
<dbReference type="EMBL" id="WTYD01000001">
    <property type="protein sequence ID" value="MXO53921.1"/>
    <property type="molecule type" value="Genomic_DNA"/>
</dbReference>
<dbReference type="InterPro" id="IPR023408">
    <property type="entry name" value="MscS_beta-dom_sf"/>
</dbReference>
<reference evidence="8 9" key="1">
    <citation type="submission" date="2019-12" db="EMBL/GenBank/DDBJ databases">
        <title>Genomic-based taxomic classification of the family Erythrobacteraceae.</title>
        <authorList>
            <person name="Xu L."/>
        </authorList>
    </citation>
    <scope>NUCLEOTIDE SEQUENCE [LARGE SCALE GENOMIC DNA]</scope>
    <source>
        <strain evidence="8 9">JCM 17468</strain>
    </source>
</reference>
<sequence>MSVLSKYLSVIVWALAMLVLAVPASAQAQRDIAQDSAPFVYEVERLENGGGVGAPLDLDTPMGLVESFMAAGEAGEFERASAALDFANIDTSARAMSRRDVTSALYDLLHRSVVIDWAILPDRPDAVDTETSSKDPMAGTARRSVTLAQIELDGRSIPIRLAREQAPGGEPVWLFSRQTVANVPALYAVYGPTRFEKSLPSALREQAFWTLAWWEVIALPLILLAAALAALLTHLAIRRFRGRFRDDVVVHGVLRAMHLPAVLLAFAASFALVRETFFRLSGPVKDLLDPLQLILIIAAFLGIVLSIIEAMFELATDRRTDALEDPDNGEDRDYYTKLSAIRRIVTALSMLAAIGFLLVASNISSTLGFSILASAGVFGLVLAFAGRKLLGDIMSSVQIAFAQTARIGDAVQYEGQWCFVEKIGFTHLRLRTWDERRVIAPLSDFTNKSFENWTKRDASLMMHVELELDNRADVEKLRGPFREFVEQDEDVVDPEDASCEVVGQTARAMVVRFMARSSDPKCGWKMHCRLRERMLGVAAGLDAAAANEPVPAYLPREREVRMDLARKDEGA</sequence>
<evidence type="ECO:0000256" key="6">
    <source>
        <dbReference type="SAM" id="SignalP"/>
    </source>
</evidence>
<organism evidence="8 9">
    <name type="scientific">Qipengyuania pelagi</name>
    <dbReference type="NCBI Taxonomy" id="994320"/>
    <lineage>
        <taxon>Bacteria</taxon>
        <taxon>Pseudomonadati</taxon>
        <taxon>Pseudomonadota</taxon>
        <taxon>Alphaproteobacteria</taxon>
        <taxon>Sphingomonadales</taxon>
        <taxon>Erythrobacteraceae</taxon>
        <taxon>Qipengyuania</taxon>
    </lineage>
</organism>
<dbReference type="GO" id="GO:0008381">
    <property type="term" value="F:mechanosensitive monoatomic ion channel activity"/>
    <property type="evidence" value="ECO:0007669"/>
    <property type="project" value="UniProtKB-ARBA"/>
</dbReference>
<feature type="transmembrane region" description="Helical" evidence="5">
    <location>
        <begin position="366"/>
        <end position="385"/>
    </location>
</feature>
<keyword evidence="2 5" id="KW-0812">Transmembrane</keyword>
<dbReference type="InterPro" id="IPR010920">
    <property type="entry name" value="LSM_dom_sf"/>
</dbReference>
<evidence type="ECO:0000256" key="3">
    <source>
        <dbReference type="ARBA" id="ARBA00022989"/>
    </source>
</evidence>
<proteinExistence type="predicted"/>